<dbReference type="CDD" id="cd03012">
    <property type="entry name" value="TlpA_like_DipZ_like"/>
    <property type="match status" value="1"/>
</dbReference>
<dbReference type="Gene3D" id="2.60.120.260">
    <property type="entry name" value="Galactose-binding domain-like"/>
    <property type="match status" value="1"/>
</dbReference>
<name>A0AAU7AUB0_9ACTN</name>
<feature type="transmembrane region" description="Helical" evidence="7">
    <location>
        <begin position="114"/>
        <end position="145"/>
    </location>
</feature>
<dbReference type="EMBL" id="CP114014">
    <property type="protein sequence ID" value="XAY04929.1"/>
    <property type="molecule type" value="Genomic_DNA"/>
</dbReference>
<evidence type="ECO:0000256" key="6">
    <source>
        <dbReference type="SAM" id="MobiDB-lite"/>
    </source>
</evidence>
<feature type="transmembrane region" description="Helical" evidence="7">
    <location>
        <begin position="41"/>
        <end position="62"/>
    </location>
</feature>
<protein>
    <submittedName>
        <fullName evidence="9">Protein DipZ</fullName>
    </submittedName>
</protein>
<organism evidence="9">
    <name type="scientific">Paraconexibacter sp. AEG42_29</name>
    <dbReference type="NCBI Taxonomy" id="2997339"/>
    <lineage>
        <taxon>Bacteria</taxon>
        <taxon>Bacillati</taxon>
        <taxon>Actinomycetota</taxon>
        <taxon>Thermoleophilia</taxon>
        <taxon>Solirubrobacterales</taxon>
        <taxon>Paraconexibacteraceae</taxon>
        <taxon>Paraconexibacter</taxon>
    </lineage>
</organism>
<reference evidence="9" key="1">
    <citation type="submission" date="2022-12" db="EMBL/GenBank/DDBJ databases">
        <title>Paraconexibacter alkalitolerans sp. nov. and Baekduia alba sp. nov., isolated from soil and emended description of the genera Paraconexibacter (Chun et al., 2020) and Baekduia (An et al., 2020).</title>
        <authorList>
            <person name="Vieira S."/>
            <person name="Huber K.J."/>
            <person name="Geppert A."/>
            <person name="Wolf J."/>
            <person name="Neumann-Schaal M."/>
            <person name="Muesken M."/>
            <person name="Overmann J."/>
        </authorList>
    </citation>
    <scope>NUCLEOTIDE SEQUENCE</scope>
    <source>
        <strain evidence="9">AEG42_29</strain>
    </source>
</reference>
<dbReference type="GO" id="GO:0005886">
    <property type="term" value="C:plasma membrane"/>
    <property type="evidence" value="ECO:0007669"/>
    <property type="project" value="UniProtKB-SubCell"/>
</dbReference>
<evidence type="ECO:0000256" key="1">
    <source>
        <dbReference type="ARBA" id="ARBA00004651"/>
    </source>
</evidence>
<comment type="subcellular location">
    <subcellularLocation>
        <location evidence="1">Cell membrane</location>
        <topology evidence="1">Multi-pass membrane protein</topology>
    </subcellularLocation>
</comment>
<dbReference type="InterPro" id="IPR050553">
    <property type="entry name" value="Thioredoxin_ResA/DsbE_sf"/>
</dbReference>
<feature type="compositionally biased region" description="Low complexity" evidence="6">
    <location>
        <begin position="260"/>
        <end position="292"/>
    </location>
</feature>
<proteinExistence type="predicted"/>
<dbReference type="AlphaFoldDB" id="A0AAU7AUB0"/>
<feature type="domain" description="Thioredoxin" evidence="8">
    <location>
        <begin position="294"/>
        <end position="442"/>
    </location>
</feature>
<dbReference type="Pfam" id="PF08534">
    <property type="entry name" value="Redoxin"/>
    <property type="match status" value="1"/>
</dbReference>
<dbReference type="PROSITE" id="PS51352">
    <property type="entry name" value="THIOREDOXIN_2"/>
    <property type="match status" value="1"/>
</dbReference>
<dbReference type="InterPro" id="IPR013766">
    <property type="entry name" value="Thioredoxin_domain"/>
</dbReference>
<keyword evidence="4 7" id="KW-1133">Transmembrane helix</keyword>
<evidence type="ECO:0000256" key="4">
    <source>
        <dbReference type="ARBA" id="ARBA00022989"/>
    </source>
</evidence>
<sequence length="598" mass="62760">MVLLALFALVAGAGTAISPCVLPVLPALLSASADGGRRRPLGVVTGLTVTFTITIVVLAKVVDSVGVGDSLPRDLAIAALFVFGLAVLVPKLGDRLEAPLSRLARFGPKTVGDGFVSGLGVGAALGLVYAPCAGPILASVIAVSAATGKTFVIGFAYALGSAVVLFALALGGRGVLERVRRGGRGPQVQRALGAVMVLTALAMTFSLDTRFQTAIASDLPAFLVNPTKSLEESGAVKDRLADLRGRSKFEERQEAAQKRAAAAAATKPGAAAAGPGTAAAATGPGLPGVTTPDLPKLGDAPEFEGDGHWFNTANGKPLTLRQLRGKVVLIDFWTYTCINCIRTLPYLKAWQEKYAKKGLVIVGVHAPEFAFEKKTSNVAASIKQNGLKYPVVQDNEMATWNAWGNQYWPAKYFIDAKGQVRFTHFGEGEYEESEAVIRTLLAERGTTGLGGGVRAKGTIAVSDSQITPETYLGSQRAQGWIPSGPADGTRSYKPVTGSDLSLNNFTLGGRWKVDEESSTAVAGATIDAQIQARNVYLVLASAGDRRRDVKVTLDGKPYRTVKVTGQDIYELVGLPETGEHRLHLDVPPGVSGFAFTFG</sequence>
<dbReference type="SUPFAM" id="SSF52833">
    <property type="entry name" value="Thioredoxin-like"/>
    <property type="match status" value="1"/>
</dbReference>
<dbReference type="Gene3D" id="3.40.30.10">
    <property type="entry name" value="Glutaredoxin"/>
    <property type="match status" value="1"/>
</dbReference>
<dbReference type="InterPro" id="IPR013740">
    <property type="entry name" value="Redoxin"/>
</dbReference>
<dbReference type="Pfam" id="PF02683">
    <property type="entry name" value="DsbD_TM"/>
    <property type="match status" value="1"/>
</dbReference>
<dbReference type="GO" id="GO:0016491">
    <property type="term" value="F:oxidoreductase activity"/>
    <property type="evidence" value="ECO:0007669"/>
    <property type="project" value="InterPro"/>
</dbReference>
<accession>A0AAU7AUB0</accession>
<evidence type="ECO:0000259" key="8">
    <source>
        <dbReference type="PROSITE" id="PS51352"/>
    </source>
</evidence>
<dbReference type="InterPro" id="IPR003834">
    <property type="entry name" value="Cyt_c_assmbl_TM_dom"/>
</dbReference>
<dbReference type="GO" id="GO:0017004">
    <property type="term" value="P:cytochrome complex assembly"/>
    <property type="evidence" value="ECO:0007669"/>
    <property type="project" value="InterPro"/>
</dbReference>
<evidence type="ECO:0000256" key="3">
    <source>
        <dbReference type="ARBA" id="ARBA00022692"/>
    </source>
</evidence>
<keyword evidence="5 7" id="KW-0472">Membrane</keyword>
<dbReference type="KEGG" id="parq:DSM112329_01767"/>
<dbReference type="PANTHER" id="PTHR42852">
    <property type="entry name" value="THIOL:DISULFIDE INTERCHANGE PROTEIN DSBE"/>
    <property type="match status" value="1"/>
</dbReference>
<feature type="transmembrane region" description="Helical" evidence="7">
    <location>
        <begin position="151"/>
        <end position="170"/>
    </location>
</feature>
<evidence type="ECO:0000256" key="2">
    <source>
        <dbReference type="ARBA" id="ARBA00022475"/>
    </source>
</evidence>
<dbReference type="Pfam" id="PF17991">
    <property type="entry name" value="Thioredoxin_10"/>
    <property type="match status" value="1"/>
</dbReference>
<feature type="transmembrane region" description="Helical" evidence="7">
    <location>
        <begin position="74"/>
        <end position="93"/>
    </location>
</feature>
<feature type="region of interest" description="Disordered" evidence="6">
    <location>
        <begin position="252"/>
        <end position="292"/>
    </location>
</feature>
<gene>
    <name evidence="9" type="primary">dipZ_2</name>
    <name evidence="9" type="ORF">DSM112329_01767</name>
</gene>
<keyword evidence="2" id="KW-1003">Cell membrane</keyword>
<evidence type="ECO:0000256" key="5">
    <source>
        <dbReference type="ARBA" id="ARBA00023136"/>
    </source>
</evidence>
<feature type="transmembrane region" description="Helical" evidence="7">
    <location>
        <begin position="6"/>
        <end position="29"/>
    </location>
</feature>
<dbReference type="InterPro" id="IPR036249">
    <property type="entry name" value="Thioredoxin-like_sf"/>
</dbReference>
<dbReference type="InterPro" id="IPR041017">
    <property type="entry name" value="Thioredoxin_10"/>
</dbReference>
<evidence type="ECO:0000256" key="7">
    <source>
        <dbReference type="SAM" id="Phobius"/>
    </source>
</evidence>
<keyword evidence="3 7" id="KW-0812">Transmembrane</keyword>
<evidence type="ECO:0000313" key="9">
    <source>
        <dbReference type="EMBL" id="XAY04929.1"/>
    </source>
</evidence>
<dbReference type="RefSeq" id="WP_354701453.1">
    <property type="nucleotide sequence ID" value="NZ_CP114014.1"/>
</dbReference>
<dbReference type="PANTHER" id="PTHR42852:SF13">
    <property type="entry name" value="PROTEIN DIPZ"/>
    <property type="match status" value="1"/>
</dbReference>